<accession>A0AAW1QZD3</accession>
<keyword evidence="6" id="KW-0067">ATP-binding</keyword>
<gene>
    <name evidence="10" type="ORF">WJX81_003176</name>
</gene>
<dbReference type="GO" id="GO:0005524">
    <property type="term" value="F:ATP binding"/>
    <property type="evidence" value="ECO:0007669"/>
    <property type="project" value="UniProtKB-KW"/>
</dbReference>
<organism evidence="10 11">
    <name type="scientific">Elliptochloris bilobata</name>
    <dbReference type="NCBI Taxonomy" id="381761"/>
    <lineage>
        <taxon>Eukaryota</taxon>
        <taxon>Viridiplantae</taxon>
        <taxon>Chlorophyta</taxon>
        <taxon>core chlorophytes</taxon>
        <taxon>Trebouxiophyceae</taxon>
        <taxon>Trebouxiophyceae incertae sedis</taxon>
        <taxon>Elliptochloris clade</taxon>
        <taxon>Elliptochloris</taxon>
    </lineage>
</organism>
<evidence type="ECO:0000256" key="8">
    <source>
        <dbReference type="ARBA" id="ARBA00048475"/>
    </source>
</evidence>
<dbReference type="Gene3D" id="3.30.470.20">
    <property type="entry name" value="ATP-grasp fold, B domain"/>
    <property type="match status" value="1"/>
</dbReference>
<protein>
    <recommendedName>
        <fullName evidence="2">phosphoribosylaminoimidazolesuccinocarboxamide synthase</fullName>
        <ecNumber evidence="2">6.3.2.6</ecNumber>
    </recommendedName>
    <alternativeName>
        <fullName evidence="7">SAICAR synthetase</fullName>
    </alternativeName>
</protein>
<name>A0AAW1QZD3_9CHLO</name>
<evidence type="ECO:0000256" key="2">
    <source>
        <dbReference type="ARBA" id="ARBA00012217"/>
    </source>
</evidence>
<keyword evidence="4" id="KW-0547">Nucleotide-binding</keyword>
<dbReference type="Pfam" id="PF01259">
    <property type="entry name" value="SAICAR_synt"/>
    <property type="match status" value="1"/>
</dbReference>
<evidence type="ECO:0000259" key="9">
    <source>
        <dbReference type="Pfam" id="PF01259"/>
    </source>
</evidence>
<evidence type="ECO:0000256" key="7">
    <source>
        <dbReference type="ARBA" id="ARBA00030409"/>
    </source>
</evidence>
<evidence type="ECO:0000256" key="4">
    <source>
        <dbReference type="ARBA" id="ARBA00022741"/>
    </source>
</evidence>
<evidence type="ECO:0000256" key="3">
    <source>
        <dbReference type="ARBA" id="ARBA00022598"/>
    </source>
</evidence>
<evidence type="ECO:0000313" key="10">
    <source>
        <dbReference type="EMBL" id="KAK9826811.1"/>
    </source>
</evidence>
<dbReference type="SUPFAM" id="SSF56104">
    <property type="entry name" value="SAICAR synthase-like"/>
    <property type="match status" value="1"/>
</dbReference>
<dbReference type="FunFam" id="3.30.200.20:FF:000199">
    <property type="entry name" value="Phosphoribosylaminoimidazole-succinocarboxamide synthase"/>
    <property type="match status" value="1"/>
</dbReference>
<dbReference type="GO" id="GO:0004639">
    <property type="term" value="F:phosphoribosylaminoimidazolesuccinocarboxamide synthase activity"/>
    <property type="evidence" value="ECO:0007669"/>
    <property type="project" value="UniProtKB-EC"/>
</dbReference>
<comment type="caution">
    <text evidence="10">The sequence shown here is derived from an EMBL/GenBank/DDBJ whole genome shotgun (WGS) entry which is preliminary data.</text>
</comment>
<dbReference type="PANTHER" id="PTHR43700">
    <property type="entry name" value="PHOSPHORIBOSYLAMINOIMIDAZOLE-SUCCINOCARBOXAMIDE SYNTHASE"/>
    <property type="match status" value="1"/>
</dbReference>
<dbReference type="EC" id="6.3.2.6" evidence="2"/>
<comment type="catalytic activity">
    <reaction evidence="8">
        <text>5-amino-1-(5-phospho-D-ribosyl)imidazole-4-carboxylate + L-aspartate + ATP = (2S)-2-[5-amino-1-(5-phospho-beta-D-ribosyl)imidazole-4-carboxamido]succinate + ADP + phosphate + 2 H(+)</text>
        <dbReference type="Rhea" id="RHEA:22628"/>
        <dbReference type="ChEBI" id="CHEBI:15378"/>
        <dbReference type="ChEBI" id="CHEBI:29991"/>
        <dbReference type="ChEBI" id="CHEBI:30616"/>
        <dbReference type="ChEBI" id="CHEBI:43474"/>
        <dbReference type="ChEBI" id="CHEBI:58443"/>
        <dbReference type="ChEBI" id="CHEBI:77657"/>
        <dbReference type="ChEBI" id="CHEBI:456216"/>
        <dbReference type="EC" id="6.3.2.6"/>
    </reaction>
</comment>
<dbReference type="Proteomes" id="UP001445335">
    <property type="component" value="Unassembled WGS sequence"/>
</dbReference>
<comment type="pathway">
    <text evidence="1">Purine metabolism; IMP biosynthesis via de novo pathway; 5-amino-1-(5-phospho-D-ribosyl)imidazole-4-carboxamide from 5-amino-1-(5-phospho-D-ribosyl)imidazole-4-carboxylate: step 1/2.</text>
</comment>
<keyword evidence="11" id="KW-1185">Reference proteome</keyword>
<feature type="domain" description="SAICAR synthetase/ADE2 N-terminal" evidence="9">
    <location>
        <begin position="48"/>
        <end position="215"/>
    </location>
</feature>
<evidence type="ECO:0000313" key="11">
    <source>
        <dbReference type="Proteomes" id="UP001445335"/>
    </source>
</evidence>
<keyword evidence="3" id="KW-0436">Ligase</keyword>
<dbReference type="AlphaFoldDB" id="A0AAW1QZD3"/>
<dbReference type="EMBL" id="JALJOU010000062">
    <property type="protein sequence ID" value="KAK9826811.1"/>
    <property type="molecule type" value="Genomic_DNA"/>
</dbReference>
<reference evidence="10 11" key="1">
    <citation type="journal article" date="2024" name="Nat. Commun.">
        <title>Phylogenomics reveals the evolutionary origins of lichenization in chlorophyte algae.</title>
        <authorList>
            <person name="Puginier C."/>
            <person name="Libourel C."/>
            <person name="Otte J."/>
            <person name="Skaloud P."/>
            <person name="Haon M."/>
            <person name="Grisel S."/>
            <person name="Petersen M."/>
            <person name="Berrin J.G."/>
            <person name="Delaux P.M."/>
            <person name="Dal Grande F."/>
            <person name="Keller J."/>
        </authorList>
    </citation>
    <scope>NUCLEOTIDE SEQUENCE [LARGE SCALE GENOMIC DNA]</scope>
    <source>
        <strain evidence="10 11">SAG 245.80</strain>
    </source>
</reference>
<dbReference type="PANTHER" id="PTHR43700:SF1">
    <property type="entry name" value="PHOSPHORIBOSYLAMINOIMIDAZOLE-SUCCINOCARBOXAMIDE SYNTHASE"/>
    <property type="match status" value="1"/>
</dbReference>
<proteinExistence type="predicted"/>
<keyword evidence="5" id="KW-0658">Purine biosynthesis</keyword>
<dbReference type="GO" id="GO:0005737">
    <property type="term" value="C:cytoplasm"/>
    <property type="evidence" value="ECO:0007669"/>
    <property type="project" value="TreeGrafter"/>
</dbReference>
<evidence type="ECO:0000256" key="1">
    <source>
        <dbReference type="ARBA" id="ARBA00004672"/>
    </source>
</evidence>
<evidence type="ECO:0000256" key="5">
    <source>
        <dbReference type="ARBA" id="ARBA00022755"/>
    </source>
</evidence>
<sequence length="293" mass="32454">MKLSAQAAGALSRPEELVGLRPDIDASIKASLHMCLTKTNLGLGKRTVGKARDTYEVGDKLVIVTTDRQSAFDRILAAIPFKGQVLNQTSAWWMRGTQHIAPNALLAVPDPNVSVMRRCQVFPVEFVVRGYLTGYTATSLWTHYSAGAREYCGNSFSDGMRKNDRLEANVVTPTTKAADHDKPIAPQDIVARGLMSQADWDQVSATALALFEHGQREGRAAYWLADSYAERHAAGQEPQSIDKEFLRLWFRANCDPYADAELPAAPEELVVELARRYVLLYETITGQRFEPAP</sequence>
<feature type="non-terminal residue" evidence="10">
    <location>
        <position position="293"/>
    </location>
</feature>
<dbReference type="CDD" id="cd01414">
    <property type="entry name" value="SAICAR_synt_Sc"/>
    <property type="match status" value="1"/>
</dbReference>
<dbReference type="GO" id="GO:0006189">
    <property type="term" value="P:'de novo' IMP biosynthetic process"/>
    <property type="evidence" value="ECO:0007669"/>
    <property type="project" value="TreeGrafter"/>
</dbReference>
<evidence type="ECO:0000256" key="6">
    <source>
        <dbReference type="ARBA" id="ARBA00022840"/>
    </source>
</evidence>
<dbReference type="InterPro" id="IPR028923">
    <property type="entry name" value="SAICAR_synt/ADE2_N"/>
</dbReference>
<dbReference type="Gene3D" id="3.30.200.20">
    <property type="entry name" value="Phosphorylase Kinase, domain 1"/>
    <property type="match status" value="1"/>
</dbReference>